<reference evidence="2 3" key="1">
    <citation type="submission" date="2021-05" db="EMBL/GenBank/DDBJ databases">
        <title>Genome Assembly of Synthetic Allotetraploid Brassica napus Reveals Homoeologous Exchanges between Subgenomes.</title>
        <authorList>
            <person name="Davis J.T."/>
        </authorList>
    </citation>
    <scope>NUCLEOTIDE SEQUENCE [LARGE SCALE GENOMIC DNA]</scope>
    <source>
        <strain evidence="3">cv. Da-Ae</strain>
        <tissue evidence="2">Seedling</tissue>
    </source>
</reference>
<sequence>MNSRQVLRVIHGPWNLHQNGEWSFERKTNNLGFPAFVRTLENFDSLERIIRSLYNLAIETPISMTYRLPEWMLIPDCNKTPPITIRETHDVQVMMAVRAWFADLTLCVTIGAEDVAHYQFFYRDDFNIGSSSYKFENGNEDPSFEGFLGEAVIESHAVLEVYFNDQKMMVIHRVHLEMEKEKLDLENQRFYKLVHGNEIIVIDYTDSDSDGTEPLGSNKLSITMFNTGASSNKESLSQQMDSSFRTRETVNTKYNSPMEYYEGIPVQFTVDEDLVIVQPSSPVIDDVIRVIASENDNHVKDEEHSDEMDLYIPMSQNISQLQQNGTTNVDDANSSNDSTPDLDEVNNVVLSWENVSENLSNTQPIYDNPVVSEGVLDDTLVI</sequence>
<dbReference type="EMBL" id="JAGKQM010000005">
    <property type="protein sequence ID" value="KAH0926568.1"/>
    <property type="molecule type" value="Genomic_DNA"/>
</dbReference>
<evidence type="ECO:0000256" key="1">
    <source>
        <dbReference type="SAM" id="MobiDB-lite"/>
    </source>
</evidence>
<name>A0ABQ8DBI4_BRANA</name>
<feature type="region of interest" description="Disordered" evidence="1">
    <location>
        <begin position="322"/>
        <end position="343"/>
    </location>
</feature>
<keyword evidence="3" id="KW-1185">Reference proteome</keyword>
<evidence type="ECO:0000313" key="3">
    <source>
        <dbReference type="Proteomes" id="UP000824890"/>
    </source>
</evidence>
<feature type="compositionally biased region" description="Polar residues" evidence="1">
    <location>
        <begin position="322"/>
        <end position="339"/>
    </location>
</feature>
<gene>
    <name evidence="2" type="ORF">HID58_018824</name>
</gene>
<proteinExistence type="predicted"/>
<organism evidence="2 3">
    <name type="scientific">Brassica napus</name>
    <name type="common">Rape</name>
    <dbReference type="NCBI Taxonomy" id="3708"/>
    <lineage>
        <taxon>Eukaryota</taxon>
        <taxon>Viridiplantae</taxon>
        <taxon>Streptophyta</taxon>
        <taxon>Embryophyta</taxon>
        <taxon>Tracheophyta</taxon>
        <taxon>Spermatophyta</taxon>
        <taxon>Magnoliopsida</taxon>
        <taxon>eudicotyledons</taxon>
        <taxon>Gunneridae</taxon>
        <taxon>Pentapetalae</taxon>
        <taxon>rosids</taxon>
        <taxon>malvids</taxon>
        <taxon>Brassicales</taxon>
        <taxon>Brassicaceae</taxon>
        <taxon>Brassiceae</taxon>
        <taxon>Brassica</taxon>
    </lineage>
</organism>
<protein>
    <submittedName>
        <fullName evidence="2">Uncharacterized protein</fullName>
    </submittedName>
</protein>
<evidence type="ECO:0000313" key="2">
    <source>
        <dbReference type="EMBL" id="KAH0926568.1"/>
    </source>
</evidence>
<dbReference type="Proteomes" id="UP000824890">
    <property type="component" value="Unassembled WGS sequence"/>
</dbReference>
<accession>A0ABQ8DBI4</accession>
<comment type="caution">
    <text evidence="2">The sequence shown here is derived from an EMBL/GenBank/DDBJ whole genome shotgun (WGS) entry which is preliminary data.</text>
</comment>